<evidence type="ECO:0000313" key="12">
    <source>
        <dbReference type="Proteomes" id="UP000196694"/>
    </source>
</evidence>
<comment type="cofactor">
    <cofactor evidence="1">
        <name>[4Fe-4S] cluster</name>
        <dbReference type="ChEBI" id="CHEBI:49883"/>
    </cofactor>
</comment>
<evidence type="ECO:0000313" key="9">
    <source>
        <dbReference type="EMBL" id="ALL00319.1"/>
    </source>
</evidence>
<keyword evidence="4" id="KW-0677">Repeat</keyword>
<dbReference type="GO" id="GO:0051539">
    <property type="term" value="F:4 iron, 4 sulfur cluster binding"/>
    <property type="evidence" value="ECO:0007669"/>
    <property type="project" value="UniProtKB-KW"/>
</dbReference>
<dbReference type="OrthoDB" id="23478at2157"/>
<organism evidence="9 11">
    <name type="scientific">Pyrodictium delaneyi</name>
    <dbReference type="NCBI Taxonomy" id="1273541"/>
    <lineage>
        <taxon>Archaea</taxon>
        <taxon>Thermoproteota</taxon>
        <taxon>Thermoprotei</taxon>
        <taxon>Desulfurococcales</taxon>
        <taxon>Pyrodictiaceae</taxon>
        <taxon>Pyrodictium</taxon>
    </lineage>
</organism>
<gene>
    <name evidence="10" type="ORF">Pdsh_07890</name>
    <name evidence="9" type="ORF">Pyrde_0269</name>
</gene>
<dbReference type="GeneID" id="26098594"/>
<evidence type="ECO:0000313" key="11">
    <source>
        <dbReference type="Proteomes" id="UP000058613"/>
    </source>
</evidence>
<dbReference type="KEGG" id="pdl:Pyrde_0269"/>
<dbReference type="InterPro" id="IPR017900">
    <property type="entry name" value="4Fe4S_Fe_S_CS"/>
</dbReference>
<dbReference type="Gene3D" id="3.30.70.20">
    <property type="match status" value="2"/>
</dbReference>
<dbReference type="PANTHER" id="PTHR43724">
    <property type="entry name" value="PYRUVATE SYNTHASE SUBUNIT PORD"/>
    <property type="match status" value="1"/>
</dbReference>
<dbReference type="NCBIfam" id="TIGR02179">
    <property type="entry name" value="PorD_KorD"/>
    <property type="match status" value="1"/>
</dbReference>
<keyword evidence="9" id="KW-0670">Pyruvate</keyword>
<dbReference type="SUPFAM" id="SSF54862">
    <property type="entry name" value="4Fe-4S ferredoxins"/>
    <property type="match status" value="1"/>
</dbReference>
<proteinExistence type="predicted"/>
<evidence type="ECO:0000256" key="4">
    <source>
        <dbReference type="ARBA" id="ARBA00022737"/>
    </source>
</evidence>
<dbReference type="Pfam" id="PF14697">
    <property type="entry name" value="Fer4_21"/>
    <property type="match status" value="1"/>
</dbReference>
<protein>
    <submittedName>
        <fullName evidence="10">Pyruvate ferredoxin oxidoreductase</fullName>
    </submittedName>
    <submittedName>
        <fullName evidence="9">Pyruvate:ferredoxin oxidoreductase, delta subunit</fullName>
    </submittedName>
</protein>
<keyword evidence="7" id="KW-0411">Iron-sulfur</keyword>
<keyword evidence="3" id="KW-0479">Metal-binding</keyword>
<evidence type="ECO:0000256" key="6">
    <source>
        <dbReference type="ARBA" id="ARBA00023004"/>
    </source>
</evidence>
<dbReference type="GO" id="GO:0046872">
    <property type="term" value="F:metal ion binding"/>
    <property type="evidence" value="ECO:0007669"/>
    <property type="project" value="UniProtKB-KW"/>
</dbReference>
<sequence>MSLERFLGKKYPEAWEDAPIAGIVPWPGSTEEVDTSAWRTFKPVINQDKCIRCRLCWVYCPDGAILEVDEEYTNSKGRTFKISFKVDYAHCKGCGICAYECPVKAIDMVPEER</sequence>
<keyword evidence="6" id="KW-0408">Iron</keyword>
<dbReference type="EMBL" id="NCQP01000006">
    <property type="protein sequence ID" value="OWJ54383.1"/>
    <property type="molecule type" value="Genomic_DNA"/>
</dbReference>
<dbReference type="Proteomes" id="UP000196694">
    <property type="component" value="Unassembled WGS sequence"/>
</dbReference>
<evidence type="ECO:0000256" key="3">
    <source>
        <dbReference type="ARBA" id="ARBA00022723"/>
    </source>
</evidence>
<dbReference type="AlphaFoldDB" id="A0A0P0N2L9"/>
<name>A0A0P0N2L9_9CREN</name>
<evidence type="ECO:0000256" key="7">
    <source>
        <dbReference type="ARBA" id="ARBA00023014"/>
    </source>
</evidence>
<dbReference type="EMBL" id="CP013011">
    <property type="protein sequence ID" value="ALL00319.1"/>
    <property type="molecule type" value="Genomic_DNA"/>
</dbReference>
<dbReference type="InterPro" id="IPR017896">
    <property type="entry name" value="4Fe4S_Fe-S-bd"/>
</dbReference>
<keyword evidence="5" id="KW-0249">Electron transport</keyword>
<evidence type="ECO:0000256" key="2">
    <source>
        <dbReference type="ARBA" id="ARBA00022485"/>
    </source>
</evidence>
<dbReference type="Proteomes" id="UP000058613">
    <property type="component" value="Chromosome"/>
</dbReference>
<evidence type="ECO:0000259" key="8">
    <source>
        <dbReference type="PROSITE" id="PS51379"/>
    </source>
</evidence>
<dbReference type="RefSeq" id="WP_055407558.1">
    <property type="nucleotide sequence ID" value="NZ_CP013011.1"/>
</dbReference>
<evidence type="ECO:0000256" key="1">
    <source>
        <dbReference type="ARBA" id="ARBA00001966"/>
    </source>
</evidence>
<evidence type="ECO:0000313" key="10">
    <source>
        <dbReference type="EMBL" id="OWJ54383.1"/>
    </source>
</evidence>
<accession>A0A0P0N2L9</accession>
<keyword evidence="5" id="KW-0813">Transport</keyword>
<dbReference type="PATRIC" id="fig|1273541.4.peg.281"/>
<dbReference type="InterPro" id="IPR011898">
    <property type="entry name" value="PorD_KorD"/>
</dbReference>
<keyword evidence="2" id="KW-0004">4Fe-4S</keyword>
<evidence type="ECO:0000256" key="5">
    <source>
        <dbReference type="ARBA" id="ARBA00022982"/>
    </source>
</evidence>
<reference evidence="9 11" key="1">
    <citation type="submission" date="2015-10" db="EMBL/GenBank/DDBJ databases">
        <title>Complete genome sequence of hyperthermophilic archaeon Pyrodictium delaneyi Su06.</title>
        <authorList>
            <person name="Jung J.-H."/>
            <person name="Lin J."/>
            <person name="Holden J.F."/>
            <person name="Park C.-S."/>
        </authorList>
    </citation>
    <scope>NUCLEOTIDE SEQUENCE [LARGE SCALE GENOMIC DNA]</scope>
    <source>
        <strain evidence="9 11">Su06</strain>
    </source>
</reference>
<dbReference type="PANTHER" id="PTHR43724:SF1">
    <property type="entry name" value="PYRUVATE SYNTHASE SUBUNIT PORD"/>
    <property type="match status" value="1"/>
</dbReference>
<feature type="domain" description="4Fe-4S ferredoxin-type" evidence="8">
    <location>
        <begin position="82"/>
        <end position="111"/>
    </location>
</feature>
<dbReference type="STRING" id="1273541.Pyrde_0269"/>
<reference evidence="10 12" key="2">
    <citation type="submission" date="2017-05" db="EMBL/GenBank/DDBJ databases">
        <title>The draft genome of the hyperthermophilic archaeon 'Pyrodictium delaneyi strain Hulk', an iron and nitrate reducer, reveals the capacity for sulfate reduction.</title>
        <authorList>
            <person name="Demey L.M."/>
            <person name="Miller C."/>
            <person name="Manzella M."/>
            <person name="Reguera G."/>
            <person name="Kashefi K."/>
        </authorList>
    </citation>
    <scope>NUCLEOTIDE SEQUENCE [LARGE SCALE GENOMIC DNA]</scope>
    <source>
        <strain evidence="10 12">Hulk</strain>
    </source>
</reference>
<dbReference type="GO" id="GO:0016625">
    <property type="term" value="F:oxidoreductase activity, acting on the aldehyde or oxo group of donors, iron-sulfur protein as acceptor"/>
    <property type="evidence" value="ECO:0007669"/>
    <property type="project" value="InterPro"/>
</dbReference>
<dbReference type="PROSITE" id="PS51379">
    <property type="entry name" value="4FE4S_FER_2"/>
    <property type="match status" value="2"/>
</dbReference>
<dbReference type="PROSITE" id="PS00198">
    <property type="entry name" value="4FE4S_FER_1"/>
    <property type="match status" value="1"/>
</dbReference>
<keyword evidence="12" id="KW-1185">Reference proteome</keyword>
<feature type="domain" description="4Fe-4S ferredoxin-type" evidence="8">
    <location>
        <begin position="41"/>
        <end position="71"/>
    </location>
</feature>